<reference evidence="2" key="1">
    <citation type="submission" date="2016-03" db="EMBL/GenBank/DDBJ databases">
        <title>Culture-independent genomics supports pathogen discovery for uncultivable bacteria within the genus Chlamydia.</title>
        <authorList>
            <person name="Taylor-Brown A."/>
            <person name="Bachmann N.L."/>
            <person name="Borel N."/>
            <person name="Polkinghorne A."/>
        </authorList>
    </citation>
    <scope>NUCLEOTIDE SEQUENCE [LARGE SCALE GENOMIC DNA]</scope>
    <source>
        <strain evidence="2">2742-308</strain>
    </source>
</reference>
<name>A0A1A9HTF8_9CHLA</name>
<dbReference type="AlphaFoldDB" id="A0A1A9HTF8"/>
<keyword evidence="2" id="KW-1185">Reference proteome</keyword>
<accession>A0A1A9HTF8</accession>
<sequence>MLNTTIKKLSKHYLKKFISSGAHFIDELLHILEEHYENKISKEKQEQNLQSLIVALQEYKSLTISVTPEKKPLEIEIGSEGEQGNLHYLCDLNDVENISRKSIT</sequence>
<dbReference type="PATRIC" id="fig|1806891.3.peg.103"/>
<proteinExistence type="predicted"/>
<dbReference type="Proteomes" id="UP000078162">
    <property type="component" value="Chromosome"/>
</dbReference>
<organism evidence="1 2">
    <name type="scientific">Candidatus Chlamydia sanziniae</name>
    <dbReference type="NCBI Taxonomy" id="1806891"/>
    <lineage>
        <taxon>Bacteria</taxon>
        <taxon>Pseudomonadati</taxon>
        <taxon>Chlamydiota</taxon>
        <taxon>Chlamydiia</taxon>
        <taxon>Chlamydiales</taxon>
        <taxon>Chlamydiaceae</taxon>
        <taxon>Chlamydia/Chlamydophila group</taxon>
        <taxon>Chlamydia</taxon>
    </lineage>
</organism>
<gene>
    <name evidence="1" type="ORF">Cs308_0107</name>
</gene>
<evidence type="ECO:0000313" key="2">
    <source>
        <dbReference type="Proteomes" id="UP000078162"/>
    </source>
</evidence>
<dbReference type="KEGG" id="csaz:Cs308_0107"/>
<dbReference type="EMBL" id="CP014639">
    <property type="protein sequence ID" value="ANH78278.1"/>
    <property type="molecule type" value="Genomic_DNA"/>
</dbReference>
<evidence type="ECO:0000313" key="1">
    <source>
        <dbReference type="EMBL" id="ANH78278.1"/>
    </source>
</evidence>
<dbReference type="RefSeq" id="WP_066481328.1">
    <property type="nucleotide sequence ID" value="NZ_CP014639.1"/>
</dbReference>
<protein>
    <submittedName>
        <fullName evidence="1">Uncharacterized protein</fullName>
    </submittedName>
</protein>